<accession>A0A1H7KHA5</accession>
<dbReference type="Proteomes" id="UP000199256">
    <property type="component" value="Unassembled WGS sequence"/>
</dbReference>
<dbReference type="InterPro" id="IPR050678">
    <property type="entry name" value="DNA_Partitioning_ATPase"/>
</dbReference>
<sequence>MSTAGSRTGPTVLVVSNRKGGTGKTTTAVNLAAEFAATGRRTLLIDMDTQGHCALGLGVTPSPGRPTAHHIFQDNGISLLEARYPTCCPGLDLTPANPDFQHGSTPNDEQVLARAMANPEVISRYDQVVIDSPPSLDQLLLNALAAAHWAVIPFMPHPLAGEGVRQLSKVFFKVAMRSNANLRLMGVLPVMLDMRIRQHQAVHDQVARQFGKDRVLGGIRNDIKLAESFAAGQPIRLYAPRSRGNEDYKMVFGLIEQRMQNAP</sequence>
<organism evidence="2 3">
    <name type="scientific">Ectothiorhodospira marina</name>
    <dbReference type="NCBI Taxonomy" id="1396821"/>
    <lineage>
        <taxon>Bacteria</taxon>
        <taxon>Pseudomonadati</taxon>
        <taxon>Pseudomonadota</taxon>
        <taxon>Gammaproteobacteria</taxon>
        <taxon>Chromatiales</taxon>
        <taxon>Ectothiorhodospiraceae</taxon>
        <taxon>Ectothiorhodospira</taxon>
    </lineage>
</organism>
<proteinExistence type="predicted"/>
<gene>
    <name evidence="2" type="ORF">SAMN05444515_1063</name>
</gene>
<dbReference type="EMBL" id="FOAA01000006">
    <property type="protein sequence ID" value="SEK86188.1"/>
    <property type="molecule type" value="Genomic_DNA"/>
</dbReference>
<reference evidence="3" key="1">
    <citation type="submission" date="2016-10" db="EMBL/GenBank/DDBJ databases">
        <authorList>
            <person name="Varghese N."/>
            <person name="Submissions S."/>
        </authorList>
    </citation>
    <scope>NUCLEOTIDE SEQUENCE [LARGE SCALE GENOMIC DNA]</scope>
    <source>
        <strain evidence="3">DSM 241</strain>
    </source>
</reference>
<dbReference type="AlphaFoldDB" id="A0A1H7KHA5"/>
<dbReference type="InterPro" id="IPR025669">
    <property type="entry name" value="AAA_dom"/>
</dbReference>
<dbReference type="InterPro" id="IPR027417">
    <property type="entry name" value="P-loop_NTPase"/>
</dbReference>
<keyword evidence="3" id="KW-1185">Reference proteome</keyword>
<dbReference type="CDD" id="cd02042">
    <property type="entry name" value="ParAB_family"/>
    <property type="match status" value="1"/>
</dbReference>
<dbReference type="RefSeq" id="WP_090252571.1">
    <property type="nucleotide sequence ID" value="NZ_FOAA01000006.1"/>
</dbReference>
<evidence type="ECO:0000313" key="3">
    <source>
        <dbReference type="Proteomes" id="UP000199256"/>
    </source>
</evidence>
<dbReference type="PANTHER" id="PTHR13696:SF52">
    <property type="entry name" value="PARA FAMILY PROTEIN CT_582"/>
    <property type="match status" value="1"/>
</dbReference>
<dbReference type="PIRSF" id="PIRSF009320">
    <property type="entry name" value="Nuc_binding_HP_1000"/>
    <property type="match status" value="1"/>
</dbReference>
<dbReference type="Gene3D" id="3.40.50.300">
    <property type="entry name" value="P-loop containing nucleotide triphosphate hydrolases"/>
    <property type="match status" value="1"/>
</dbReference>
<evidence type="ECO:0000259" key="1">
    <source>
        <dbReference type="Pfam" id="PF13614"/>
    </source>
</evidence>
<protein>
    <submittedName>
        <fullName evidence="2">Chromosome partitioning protein</fullName>
    </submittedName>
</protein>
<dbReference type="SUPFAM" id="SSF52540">
    <property type="entry name" value="P-loop containing nucleoside triphosphate hydrolases"/>
    <property type="match status" value="1"/>
</dbReference>
<dbReference type="PANTHER" id="PTHR13696">
    <property type="entry name" value="P-LOOP CONTAINING NUCLEOSIDE TRIPHOSPHATE HYDROLASE"/>
    <property type="match status" value="1"/>
</dbReference>
<dbReference type="Pfam" id="PF13614">
    <property type="entry name" value="AAA_31"/>
    <property type="match status" value="1"/>
</dbReference>
<name>A0A1H7KHA5_9GAMM</name>
<dbReference type="OrthoDB" id="9799330at2"/>
<dbReference type="STRING" id="1396821.SAMN05444515_1063"/>
<feature type="domain" description="AAA" evidence="1">
    <location>
        <begin position="12"/>
        <end position="183"/>
    </location>
</feature>
<evidence type="ECO:0000313" key="2">
    <source>
        <dbReference type="EMBL" id="SEK86188.1"/>
    </source>
</evidence>